<dbReference type="InterPro" id="IPR000156">
    <property type="entry name" value="Ran_bind_dom"/>
</dbReference>
<dbReference type="EMBL" id="JAYMGO010000009">
    <property type="protein sequence ID" value="KAL1267296.1"/>
    <property type="molecule type" value="Genomic_DNA"/>
</dbReference>
<dbReference type="InterPro" id="IPR000315">
    <property type="entry name" value="Znf_B-box"/>
</dbReference>
<evidence type="ECO:0000313" key="9">
    <source>
        <dbReference type="Proteomes" id="UP001558613"/>
    </source>
</evidence>
<evidence type="ECO:0000256" key="2">
    <source>
        <dbReference type="ARBA" id="ARBA00022771"/>
    </source>
</evidence>
<evidence type="ECO:0000256" key="3">
    <source>
        <dbReference type="ARBA" id="ARBA00022833"/>
    </source>
</evidence>
<protein>
    <recommendedName>
        <fullName evidence="10">E3 SUMO-protein ligase RanBP2</fullName>
    </recommendedName>
</protein>
<proteinExistence type="predicted"/>
<reference evidence="8 9" key="1">
    <citation type="submission" date="2023-09" db="EMBL/GenBank/DDBJ databases">
        <authorList>
            <person name="Wang M."/>
        </authorList>
    </citation>
    <scope>NUCLEOTIDE SEQUENCE [LARGE SCALE GENOMIC DNA]</scope>
    <source>
        <strain evidence="8">GT-2023</strain>
        <tissue evidence="8">Liver</tissue>
    </source>
</reference>
<keyword evidence="9" id="KW-1185">Reference proteome</keyword>
<gene>
    <name evidence="8" type="ORF">QQF64_032659</name>
</gene>
<dbReference type="Gene3D" id="2.30.29.30">
    <property type="entry name" value="Pleckstrin-homology domain (PH domain)/Phosphotyrosine-binding domain (PTB)"/>
    <property type="match status" value="3"/>
</dbReference>
<dbReference type="SUPFAM" id="SSF50729">
    <property type="entry name" value="PH domain-like"/>
    <property type="match status" value="3"/>
</dbReference>
<dbReference type="Proteomes" id="UP001558613">
    <property type="component" value="Unassembled WGS sequence"/>
</dbReference>
<dbReference type="InterPro" id="IPR036443">
    <property type="entry name" value="Znf_RanBP2_sf"/>
</dbReference>
<evidence type="ECO:0008006" key="10">
    <source>
        <dbReference type="Google" id="ProtNLM"/>
    </source>
</evidence>
<keyword evidence="1" id="KW-0479">Metal-binding</keyword>
<accession>A0ABR3MRN4</accession>
<dbReference type="SMART" id="SM00336">
    <property type="entry name" value="BBOX"/>
    <property type="match status" value="1"/>
</dbReference>
<sequence length="1031" mass="117479">VAPKANASAALFGKTDEEWECEACLMENEGTSSHCVSCHGPKPEMKSKSSSAPAFKFCFGRSTVGFKERLDSGLNAQIEQIKDKESPADFTFELSKSQAQSLSKNSTFSFSTLASNGGFNFGSVSSSGLKLDAEMVKNETETLKTSLSSSTSLADLLKSSQRSVQVDQKNVFHFGESVTRFNFSFQHALPKSKSGSEHAEEACKHEDDNTQYYKPVVPLPDLVEIPSGEENEQVVFSHRAKLYRYDKQSQQWKERGIGELKILQNNEENRARLVMRREQVLKLCANHWITPNMKLEPMKATEKAWTWSALDFAEGDRSVEMLAVRFKLKETADAFKKSFEEAMATSFTGAEREEKSTQEQSDADVEMVFERKPTAEQTQLAARLMLPHTFFCYRNQPGYISNEDDDDEDFEVAVKSLKGKLYPDAVDGCDAGAATETQNHKEEDDDDDEAVNYLELPSFEENEEEILFSEWTKLFLWDCDNNKWKSSGAGDITILFHRVRKRYRVFMSQETDKKLCANHCITRSTHPKTLKTNANALSWTAADYSDGDGLIQQFAAKFKTAVLADSFRKTLIDCQCRMSEFMQPSKDDHLEKHNELLGWRKHLLTEATDLKSKTCSEHGKLIDVFCRTDHKCVCLLCAVNEHKNHDTISASEERANRQRKLLETREKFLQNIQNREKDFEELKQAKESVKCSSQKAVAESERIFSDVMCTVQKTHVNVKELIAERQRAELSRIEGLQEKLQQKISHTRMKVSELDQFMTTEDHIYFLQDYPSDCEESTAEVSVDFSSISENPKAFFHNVEMLLSEMQKCFTDVTKDTEITIKSEKAKVQKKSPQGSPQWNQKDVFPVTGCTFSFKHVPLKSTSVEASGRKREDADTQYYKPVVPLPDLVEISTGEENEQVVFSHRAKLYRYDKQSQQWKERGIGELKILQNNEGNRARLVMRREQVLKLCANHWITPNMKLEPMKATEKAWTWSALDFAEGDRSAEILAVRFRLKETADTFKKSFEEAVISSFTGAKRGCCYFSLGLTTIG</sequence>
<keyword evidence="3" id="KW-0862">Zinc</keyword>
<dbReference type="InterPro" id="IPR045255">
    <property type="entry name" value="RanBP1-like"/>
</dbReference>
<dbReference type="Pfam" id="PF00643">
    <property type="entry name" value="zf-B_box"/>
    <property type="match status" value="1"/>
</dbReference>
<dbReference type="Pfam" id="PF12185">
    <property type="entry name" value="IR1-M"/>
    <property type="match status" value="1"/>
</dbReference>
<evidence type="ECO:0000256" key="4">
    <source>
        <dbReference type="PROSITE-ProRule" id="PRU00322"/>
    </source>
</evidence>
<name>A0ABR3MRN4_9TELE</name>
<dbReference type="Pfam" id="PF00638">
    <property type="entry name" value="Ran_BP1"/>
    <property type="match status" value="3"/>
</dbReference>
<dbReference type="InterPro" id="IPR022011">
    <property type="entry name" value="IR1-M"/>
</dbReference>
<evidence type="ECO:0000313" key="8">
    <source>
        <dbReference type="EMBL" id="KAL1267296.1"/>
    </source>
</evidence>
<feature type="domain" description="RanBD1" evidence="6">
    <location>
        <begin position="212"/>
        <end position="343"/>
    </location>
</feature>
<dbReference type="InterPro" id="IPR011993">
    <property type="entry name" value="PH-like_dom_sf"/>
</dbReference>
<dbReference type="Gene3D" id="3.30.160.60">
    <property type="entry name" value="Classic Zinc Finger"/>
    <property type="match status" value="1"/>
</dbReference>
<dbReference type="SMART" id="SM00547">
    <property type="entry name" value="ZnF_RBZ"/>
    <property type="match status" value="1"/>
</dbReference>
<dbReference type="SUPFAM" id="SSF90209">
    <property type="entry name" value="Ran binding protein zinc finger-like"/>
    <property type="match status" value="1"/>
</dbReference>
<organism evidence="8 9">
    <name type="scientific">Cirrhinus molitorella</name>
    <name type="common">mud carp</name>
    <dbReference type="NCBI Taxonomy" id="172907"/>
    <lineage>
        <taxon>Eukaryota</taxon>
        <taxon>Metazoa</taxon>
        <taxon>Chordata</taxon>
        <taxon>Craniata</taxon>
        <taxon>Vertebrata</taxon>
        <taxon>Euteleostomi</taxon>
        <taxon>Actinopterygii</taxon>
        <taxon>Neopterygii</taxon>
        <taxon>Teleostei</taxon>
        <taxon>Ostariophysi</taxon>
        <taxon>Cypriniformes</taxon>
        <taxon>Cyprinidae</taxon>
        <taxon>Labeoninae</taxon>
        <taxon>Labeonini</taxon>
        <taxon>Cirrhinus</taxon>
    </lineage>
</organism>
<dbReference type="SUPFAM" id="SSF57845">
    <property type="entry name" value="B-box zinc-binding domain"/>
    <property type="match status" value="1"/>
</dbReference>
<feature type="domain" description="RanBD1" evidence="6">
    <location>
        <begin position="461"/>
        <end position="580"/>
    </location>
</feature>
<feature type="domain" description="RanBD1" evidence="6">
    <location>
        <begin position="878"/>
        <end position="1008"/>
    </location>
</feature>
<comment type="caution">
    <text evidence="8">The sequence shown here is derived from an EMBL/GenBank/DDBJ whole genome shotgun (WGS) entry which is preliminary data.</text>
</comment>
<dbReference type="InterPro" id="IPR058030">
    <property type="entry name" value="TRIM8/14/16/25/29/45/65_CC"/>
</dbReference>
<evidence type="ECO:0000259" key="6">
    <source>
        <dbReference type="PROSITE" id="PS50196"/>
    </source>
</evidence>
<keyword evidence="2 4" id="KW-0863">Zinc-finger</keyword>
<dbReference type="CDD" id="cd19769">
    <property type="entry name" value="Bbox2_TRIM16-like"/>
    <property type="match status" value="1"/>
</dbReference>
<feature type="domain" description="RanBP2-type" evidence="7">
    <location>
        <begin position="14"/>
        <end position="44"/>
    </location>
</feature>
<dbReference type="SMART" id="SM00160">
    <property type="entry name" value="RanBD"/>
    <property type="match status" value="3"/>
</dbReference>
<dbReference type="Pfam" id="PF25600">
    <property type="entry name" value="TRIM_CC"/>
    <property type="match status" value="1"/>
</dbReference>
<feature type="domain" description="B box-type" evidence="5">
    <location>
        <begin position="610"/>
        <end position="650"/>
    </location>
</feature>
<dbReference type="Gene3D" id="4.10.1060.10">
    <property type="entry name" value="Zinc finger, RanBP2-type"/>
    <property type="match status" value="1"/>
</dbReference>
<evidence type="ECO:0000259" key="5">
    <source>
        <dbReference type="PROSITE" id="PS50119"/>
    </source>
</evidence>
<dbReference type="PROSITE" id="PS50199">
    <property type="entry name" value="ZF_RANBP2_2"/>
    <property type="match status" value="1"/>
</dbReference>
<dbReference type="PROSITE" id="PS01358">
    <property type="entry name" value="ZF_RANBP2_1"/>
    <property type="match status" value="1"/>
</dbReference>
<dbReference type="PROSITE" id="PS50196">
    <property type="entry name" value="RANBD1"/>
    <property type="match status" value="3"/>
</dbReference>
<dbReference type="PROSITE" id="PS50119">
    <property type="entry name" value="ZF_BBOX"/>
    <property type="match status" value="1"/>
</dbReference>
<feature type="non-terminal residue" evidence="8">
    <location>
        <position position="1"/>
    </location>
</feature>
<dbReference type="InterPro" id="IPR001876">
    <property type="entry name" value="Znf_RanBP2"/>
</dbReference>
<evidence type="ECO:0000256" key="1">
    <source>
        <dbReference type="ARBA" id="ARBA00022723"/>
    </source>
</evidence>
<dbReference type="Pfam" id="PF00641">
    <property type="entry name" value="Zn_ribbon_RanBP"/>
    <property type="match status" value="1"/>
</dbReference>
<dbReference type="PANTHER" id="PTHR23138:SF87">
    <property type="entry name" value="E3 SUMO-PROTEIN LIGASE RANBP2"/>
    <property type="match status" value="1"/>
</dbReference>
<evidence type="ECO:0000259" key="7">
    <source>
        <dbReference type="PROSITE" id="PS50199"/>
    </source>
</evidence>
<dbReference type="PANTHER" id="PTHR23138">
    <property type="entry name" value="RAN BINDING PROTEIN"/>
    <property type="match status" value="1"/>
</dbReference>